<reference evidence="2 3" key="1">
    <citation type="submission" date="2024-09" db="EMBL/GenBank/DDBJ databases">
        <authorList>
            <person name="Sun Q."/>
            <person name="Mori K."/>
        </authorList>
    </citation>
    <scope>NUCLEOTIDE SEQUENCE [LARGE SCALE GENOMIC DNA]</scope>
    <source>
        <strain evidence="2 3">CCM 7650</strain>
    </source>
</reference>
<sequence>MKKLHLLVLGIILAQIHQPLLAQFKVDGQIIQRTEFRNGFSRLIPADADPAAFIAHRARLQAMYEMENFTFYMSVQDVRVWGSTPQIKASDNFLSVHEAWAQAKLGKNWQIKLGRQELNYDNFRFLGNLDWALQARAHDFALVKHEKGDMKFHFGGAYNQAAQTLTDQPFTVPNQYKIAQMARYENKWDKFSFSALFWNDGREWQTFDTNGALTDKGVRYRSTLGLPTLRYNSGNSQFNAFYYHQFGKDVQGHRLNAFNFSLAYNHSIAIQPEEGKIWTLSLGTEYISGTSMLGGTENRSYSPLYGTNHLFNGYMDLFYVGGTHENNVGLKDYFLKSRYAFNKKLFFQGDFHLFYAQNDVYRVSGPTGSDFFAEKLNSYLGSELDLSMGIIVSDAFSIQGGYSQFFSTDTFQYLQNVNNPKNTQNWAYLMLIYRPTMKNKFIGILL</sequence>
<dbReference type="RefSeq" id="WP_382387673.1">
    <property type="nucleotide sequence ID" value="NZ_JBHLWI010000029.1"/>
</dbReference>
<gene>
    <name evidence="2" type="ORF">ACFFIP_10945</name>
</gene>
<evidence type="ECO:0000259" key="1">
    <source>
        <dbReference type="Pfam" id="PF13372"/>
    </source>
</evidence>
<dbReference type="EMBL" id="JBHLWI010000029">
    <property type="protein sequence ID" value="MFC0263201.1"/>
    <property type="molecule type" value="Genomic_DNA"/>
</dbReference>
<dbReference type="Pfam" id="PF13372">
    <property type="entry name" value="Alginate_exp"/>
    <property type="match status" value="1"/>
</dbReference>
<evidence type="ECO:0000313" key="2">
    <source>
        <dbReference type="EMBL" id="MFC0263201.1"/>
    </source>
</evidence>
<proteinExistence type="predicted"/>
<evidence type="ECO:0000313" key="3">
    <source>
        <dbReference type="Proteomes" id="UP001589797"/>
    </source>
</evidence>
<protein>
    <submittedName>
        <fullName evidence="2">Alginate export family protein</fullName>
    </submittedName>
</protein>
<name>A0ABV6FTJ0_9BACT</name>
<comment type="caution">
    <text evidence="2">The sequence shown here is derived from an EMBL/GenBank/DDBJ whole genome shotgun (WGS) entry which is preliminary data.</text>
</comment>
<dbReference type="Proteomes" id="UP001589797">
    <property type="component" value="Unassembled WGS sequence"/>
</dbReference>
<accession>A0ABV6FTJ0</accession>
<dbReference type="InterPro" id="IPR025388">
    <property type="entry name" value="Alginate_export_dom"/>
</dbReference>
<keyword evidence="3" id="KW-1185">Reference proteome</keyword>
<feature type="domain" description="Alginate export" evidence="1">
    <location>
        <begin position="54"/>
        <end position="415"/>
    </location>
</feature>
<organism evidence="2 3">
    <name type="scientific">Fontibacter flavus</name>
    <dbReference type="NCBI Taxonomy" id="654838"/>
    <lineage>
        <taxon>Bacteria</taxon>
        <taxon>Pseudomonadati</taxon>
        <taxon>Bacteroidota</taxon>
        <taxon>Cytophagia</taxon>
        <taxon>Cytophagales</taxon>
        <taxon>Cyclobacteriaceae</taxon>
        <taxon>Fontibacter</taxon>
    </lineage>
</organism>